<dbReference type="Gene3D" id="2.102.10.10">
    <property type="entry name" value="Rieske [2Fe-2S] iron-sulphur domain"/>
    <property type="match status" value="1"/>
</dbReference>
<dbReference type="InterPro" id="IPR014349">
    <property type="entry name" value="Rieske_Fe-S_prot"/>
</dbReference>
<dbReference type="Pfam" id="PF10399">
    <property type="entry name" value="UCR_Fe-S_N"/>
    <property type="match status" value="1"/>
</dbReference>
<protein>
    <recommendedName>
        <fullName evidence="6">Ubiquinol-cytochrome c reductase iron-sulfur subunit</fullName>
        <ecNumber evidence="5">7.1.1.8</ecNumber>
    </recommendedName>
    <alternativeName>
        <fullName evidence="20">Rieske iron-sulfur protein</fullName>
    </alternativeName>
</protein>
<evidence type="ECO:0000313" key="24">
    <source>
        <dbReference type="EMBL" id="VAW02014.1"/>
    </source>
</evidence>
<dbReference type="EC" id="7.1.1.8" evidence="5"/>
<keyword evidence="12" id="KW-1278">Translocase</keyword>
<evidence type="ECO:0000256" key="10">
    <source>
        <dbReference type="ARBA" id="ARBA00022714"/>
    </source>
</evidence>
<dbReference type="PRINTS" id="PR00162">
    <property type="entry name" value="RIESKE"/>
</dbReference>
<evidence type="ECO:0000256" key="11">
    <source>
        <dbReference type="ARBA" id="ARBA00022723"/>
    </source>
</evidence>
<evidence type="ECO:0000256" key="9">
    <source>
        <dbReference type="ARBA" id="ARBA00022692"/>
    </source>
</evidence>
<dbReference type="GO" id="GO:0008121">
    <property type="term" value="F:quinol-cytochrome-c reductase activity"/>
    <property type="evidence" value="ECO:0007669"/>
    <property type="project" value="UniProtKB-EC"/>
</dbReference>
<gene>
    <name evidence="24" type="ORF">MNBD_ALPHA06-1896</name>
</gene>
<keyword evidence="17 22" id="KW-0472">Membrane</keyword>
<dbReference type="GO" id="GO:0005886">
    <property type="term" value="C:plasma membrane"/>
    <property type="evidence" value="ECO:0007669"/>
    <property type="project" value="UniProtKB-SubCell"/>
</dbReference>
<proteinExistence type="inferred from homology"/>
<evidence type="ECO:0000256" key="14">
    <source>
        <dbReference type="ARBA" id="ARBA00022989"/>
    </source>
</evidence>
<keyword evidence="10" id="KW-0001">2Fe-2S</keyword>
<dbReference type="NCBIfam" id="TIGR01416">
    <property type="entry name" value="Rieske_proteo"/>
    <property type="match status" value="1"/>
</dbReference>
<evidence type="ECO:0000256" key="1">
    <source>
        <dbReference type="ARBA" id="ARBA00002444"/>
    </source>
</evidence>
<keyword evidence="14 22" id="KW-1133">Transmembrane helix</keyword>
<evidence type="ECO:0000256" key="16">
    <source>
        <dbReference type="ARBA" id="ARBA00023014"/>
    </source>
</evidence>
<reference evidence="24" key="1">
    <citation type="submission" date="2018-06" db="EMBL/GenBank/DDBJ databases">
        <authorList>
            <person name="Zhirakovskaya E."/>
        </authorList>
    </citation>
    <scope>NUCLEOTIDE SEQUENCE</scope>
</reference>
<keyword evidence="15" id="KW-0408">Iron</keyword>
<feature type="domain" description="Rieske" evidence="23">
    <location>
        <begin position="81"/>
        <end position="178"/>
    </location>
</feature>
<dbReference type="Gene3D" id="1.20.5.510">
    <property type="entry name" value="Single helix bin"/>
    <property type="match status" value="1"/>
</dbReference>
<keyword evidence="24" id="KW-0560">Oxidoreductase</keyword>
<comment type="subunit">
    <text evidence="4">The main subunits of complex b-c1 are: cytochrome b, cytochrome c1 and the Rieske protein.</text>
</comment>
<accession>A0A3B0SZL3</accession>
<dbReference type="InterPro" id="IPR036922">
    <property type="entry name" value="Rieske_2Fe-2S_sf"/>
</dbReference>
<dbReference type="PANTHER" id="PTHR10134">
    <property type="entry name" value="CYTOCHROME B-C1 COMPLEX SUBUNIT RIESKE, MITOCHONDRIAL"/>
    <property type="match status" value="1"/>
</dbReference>
<evidence type="ECO:0000256" key="7">
    <source>
        <dbReference type="ARBA" id="ARBA00022448"/>
    </source>
</evidence>
<dbReference type="InterPro" id="IPR006317">
    <property type="entry name" value="Ubiquinol_cyt_c_Rdtase_Fe-S-su"/>
</dbReference>
<sequence>MHTQETIAPEPHRRDFIHIATGGFAIMGGGLAMWPFIDSLNPSADVMASSKIDVDLSPMDVGLRLTVKWGGKPVFICRRTPEEIAEAELDDNNQKLIDPAKDSERAQNKQWLIVIGICTHLGCVPLGQRVPRNRGPWNGWFCPCHGSIYDTAGRVRRGPAPRNLDLPPYVINNLIASIG</sequence>
<evidence type="ECO:0000256" key="6">
    <source>
        <dbReference type="ARBA" id="ARBA00019816"/>
    </source>
</evidence>
<dbReference type="EMBL" id="UOEE01000331">
    <property type="protein sequence ID" value="VAW02014.1"/>
    <property type="molecule type" value="Genomic_DNA"/>
</dbReference>
<comment type="catalytic activity">
    <reaction evidence="19">
        <text>a quinol + 2 Fe(III)-[cytochrome c](out) = a quinone + 2 Fe(II)-[cytochrome c](out) + 2 H(+)(out)</text>
        <dbReference type="Rhea" id="RHEA:11484"/>
        <dbReference type="Rhea" id="RHEA-COMP:10350"/>
        <dbReference type="Rhea" id="RHEA-COMP:14399"/>
        <dbReference type="ChEBI" id="CHEBI:15378"/>
        <dbReference type="ChEBI" id="CHEBI:24646"/>
        <dbReference type="ChEBI" id="CHEBI:29033"/>
        <dbReference type="ChEBI" id="CHEBI:29034"/>
        <dbReference type="ChEBI" id="CHEBI:132124"/>
        <dbReference type="EC" id="7.1.1.8"/>
    </reaction>
</comment>
<organism evidence="24">
    <name type="scientific">hydrothermal vent metagenome</name>
    <dbReference type="NCBI Taxonomy" id="652676"/>
    <lineage>
        <taxon>unclassified sequences</taxon>
        <taxon>metagenomes</taxon>
        <taxon>ecological metagenomes</taxon>
    </lineage>
</organism>
<keyword evidence="8" id="KW-1003">Cell membrane</keyword>
<dbReference type="AlphaFoldDB" id="A0A3B0SZL3"/>
<dbReference type="InterPro" id="IPR019470">
    <property type="entry name" value="Ubiq_cytC_Rdtase_Fe-S_su_TAT"/>
</dbReference>
<evidence type="ECO:0000256" key="17">
    <source>
        <dbReference type="ARBA" id="ARBA00023136"/>
    </source>
</evidence>
<evidence type="ECO:0000256" key="5">
    <source>
        <dbReference type="ARBA" id="ARBA00012951"/>
    </source>
</evidence>
<evidence type="ECO:0000256" key="18">
    <source>
        <dbReference type="ARBA" id="ARBA00023157"/>
    </source>
</evidence>
<evidence type="ECO:0000256" key="2">
    <source>
        <dbReference type="ARBA" id="ARBA00004162"/>
    </source>
</evidence>
<dbReference type="InterPro" id="IPR005805">
    <property type="entry name" value="Rieske_Fe-S_prot_C"/>
</dbReference>
<comment type="subcellular location">
    <subcellularLocation>
        <location evidence="2">Cell membrane</location>
        <topology evidence="2">Single-pass membrane protein</topology>
    </subcellularLocation>
</comment>
<evidence type="ECO:0000256" key="21">
    <source>
        <dbReference type="ARBA" id="ARBA00034078"/>
    </source>
</evidence>
<evidence type="ECO:0000256" key="20">
    <source>
        <dbReference type="ARBA" id="ARBA00032409"/>
    </source>
</evidence>
<evidence type="ECO:0000256" key="15">
    <source>
        <dbReference type="ARBA" id="ARBA00023004"/>
    </source>
</evidence>
<evidence type="ECO:0000256" key="4">
    <source>
        <dbReference type="ARBA" id="ARBA00011649"/>
    </source>
</evidence>
<evidence type="ECO:0000256" key="3">
    <source>
        <dbReference type="ARBA" id="ARBA00010651"/>
    </source>
</evidence>
<dbReference type="FunFam" id="2.102.10.10:FF:000001">
    <property type="entry name" value="Cytochrome b-c1 complex subunit Rieske, mitochondrial"/>
    <property type="match status" value="1"/>
</dbReference>
<evidence type="ECO:0000259" key="23">
    <source>
        <dbReference type="PROSITE" id="PS51296"/>
    </source>
</evidence>
<evidence type="ECO:0000256" key="8">
    <source>
        <dbReference type="ARBA" id="ARBA00022475"/>
    </source>
</evidence>
<comment type="similarity">
    <text evidence="3">Belongs to the Rieske iron-sulfur protein family.</text>
</comment>
<dbReference type="CDD" id="cd03470">
    <property type="entry name" value="Rieske_cytochrome_bc1"/>
    <property type="match status" value="1"/>
</dbReference>
<name>A0A3B0SZL3_9ZZZZ</name>
<dbReference type="GO" id="GO:0051537">
    <property type="term" value="F:2 iron, 2 sulfur cluster binding"/>
    <property type="evidence" value="ECO:0007669"/>
    <property type="project" value="UniProtKB-KW"/>
</dbReference>
<comment type="function">
    <text evidence="1">Component of the ubiquinol-cytochrome c reductase complex (complex III or cytochrome b-c1 complex), which is a respiratory chain that generates an electrochemical potential coupled to ATP synthesis.</text>
</comment>
<keyword evidence="13" id="KW-0249">Electron transport</keyword>
<keyword evidence="7" id="KW-0813">Transport</keyword>
<evidence type="ECO:0000256" key="12">
    <source>
        <dbReference type="ARBA" id="ARBA00022967"/>
    </source>
</evidence>
<dbReference type="GO" id="GO:0016491">
    <property type="term" value="F:oxidoreductase activity"/>
    <property type="evidence" value="ECO:0007669"/>
    <property type="project" value="UniProtKB-KW"/>
</dbReference>
<keyword evidence="11" id="KW-0479">Metal-binding</keyword>
<dbReference type="InterPro" id="IPR017941">
    <property type="entry name" value="Rieske_2Fe-2S"/>
</dbReference>
<evidence type="ECO:0000256" key="22">
    <source>
        <dbReference type="SAM" id="Phobius"/>
    </source>
</evidence>
<keyword evidence="9 22" id="KW-0812">Transmembrane</keyword>
<feature type="transmembrane region" description="Helical" evidence="22">
    <location>
        <begin position="16"/>
        <end position="37"/>
    </location>
</feature>
<evidence type="ECO:0000256" key="13">
    <source>
        <dbReference type="ARBA" id="ARBA00022982"/>
    </source>
</evidence>
<dbReference type="PROSITE" id="PS51296">
    <property type="entry name" value="RIESKE"/>
    <property type="match status" value="1"/>
</dbReference>
<dbReference type="SUPFAM" id="SSF50022">
    <property type="entry name" value="ISP domain"/>
    <property type="match status" value="1"/>
</dbReference>
<keyword evidence="16" id="KW-0411">Iron-sulfur</keyword>
<dbReference type="GO" id="GO:0046872">
    <property type="term" value="F:metal ion binding"/>
    <property type="evidence" value="ECO:0007669"/>
    <property type="project" value="UniProtKB-KW"/>
</dbReference>
<dbReference type="Pfam" id="PF00355">
    <property type="entry name" value="Rieske"/>
    <property type="match status" value="1"/>
</dbReference>
<keyword evidence="18" id="KW-1015">Disulfide bond</keyword>
<evidence type="ECO:0000256" key="19">
    <source>
        <dbReference type="ARBA" id="ARBA00029351"/>
    </source>
</evidence>
<comment type="cofactor">
    <cofactor evidence="21">
        <name>[2Fe-2S] cluster</name>
        <dbReference type="ChEBI" id="CHEBI:190135"/>
    </cofactor>
</comment>